<dbReference type="OrthoDB" id="9808398at2"/>
<dbReference type="InterPro" id="IPR000639">
    <property type="entry name" value="Epox_hydrolase-like"/>
</dbReference>
<dbReference type="STRING" id="903983.BCR23_07625"/>
<dbReference type="InterPro" id="IPR029058">
    <property type="entry name" value="AB_hydrolase_fold"/>
</dbReference>
<dbReference type="GO" id="GO:0070205">
    <property type="term" value="F:2-succinyl-6-hydroxy-2,4-cyclohexadiene-1-carboxylate synthase activity"/>
    <property type="evidence" value="ECO:0007669"/>
    <property type="project" value="UniProtKB-UniRule"/>
</dbReference>
<keyword evidence="1 3" id="KW-0474">Menaquinone biosynthesis</keyword>
<dbReference type="AlphaFoldDB" id="A0A1E5GTJ5"/>
<dbReference type="UniPathway" id="UPA01057">
    <property type="reaction ID" value="UER00900"/>
</dbReference>
<organism evidence="5 6">
    <name type="scientific">Enterococcus quebecensis</name>
    <dbReference type="NCBI Taxonomy" id="903983"/>
    <lineage>
        <taxon>Bacteria</taxon>
        <taxon>Bacillati</taxon>
        <taxon>Bacillota</taxon>
        <taxon>Bacilli</taxon>
        <taxon>Lactobacillales</taxon>
        <taxon>Enterococcaceae</taxon>
        <taxon>Enterococcus</taxon>
    </lineage>
</organism>
<dbReference type="GO" id="GO:0009234">
    <property type="term" value="P:menaquinone biosynthetic process"/>
    <property type="evidence" value="ECO:0007669"/>
    <property type="project" value="UniProtKB-UniRule"/>
</dbReference>
<keyword evidence="2 3" id="KW-0456">Lyase</keyword>
<feature type="domain" description="AB hydrolase-1" evidence="4">
    <location>
        <begin position="24"/>
        <end position="258"/>
    </location>
</feature>
<comment type="function">
    <text evidence="3">Catalyzes a proton abstraction reaction that results in 2,5-elimination of pyruvate from 2-succinyl-5-enolpyruvyl-6-hydroxy-3-cyclohexene-1-carboxylate (SEPHCHC) and the formation of 2-succinyl-6-hydroxy-2,4-cyclohexadiene-1-carboxylate (SHCHC).</text>
</comment>
<evidence type="ECO:0000256" key="3">
    <source>
        <dbReference type="HAMAP-Rule" id="MF_01660"/>
    </source>
</evidence>
<evidence type="ECO:0000256" key="2">
    <source>
        <dbReference type="ARBA" id="ARBA00023239"/>
    </source>
</evidence>
<dbReference type="InterPro" id="IPR022485">
    <property type="entry name" value="SHCHC_synthase_MenH"/>
</dbReference>
<comment type="caution">
    <text evidence="5">The sequence shown here is derived from an EMBL/GenBank/DDBJ whole genome shotgun (WGS) entry which is preliminary data.</text>
</comment>
<dbReference type="RefSeq" id="WP_069635205.1">
    <property type="nucleotide sequence ID" value="NZ_JXKZ01000004.1"/>
</dbReference>
<comment type="subunit">
    <text evidence="3">Monomer.</text>
</comment>
<dbReference type="EC" id="4.2.99.20" evidence="3"/>
<dbReference type="PANTHER" id="PTHR42916:SF1">
    <property type="entry name" value="PROTEIN PHYLLO, CHLOROPLASTIC"/>
    <property type="match status" value="1"/>
</dbReference>
<dbReference type="Pfam" id="PF00561">
    <property type="entry name" value="Abhydrolase_1"/>
    <property type="match status" value="1"/>
</dbReference>
<comment type="pathway">
    <text evidence="3">Quinol/quinone metabolism; menaquinone biosynthesis.</text>
</comment>
<keyword evidence="6" id="KW-1185">Reference proteome</keyword>
<reference evidence="6" key="1">
    <citation type="submission" date="2016-09" db="EMBL/GenBank/DDBJ databases">
        <authorList>
            <person name="Gulvik C.A."/>
        </authorList>
    </citation>
    <scope>NUCLEOTIDE SEQUENCE [LARGE SCALE GENOMIC DNA]</scope>
    <source>
        <strain evidence="6">LMG 26306</strain>
    </source>
</reference>
<evidence type="ECO:0000313" key="6">
    <source>
        <dbReference type="Proteomes" id="UP000094764"/>
    </source>
</evidence>
<comment type="pathway">
    <text evidence="3">Quinol/quinone metabolism; 1,4-dihydroxy-2-naphthoate biosynthesis; 1,4-dihydroxy-2-naphthoate from chorismate: step 3/7.</text>
</comment>
<dbReference type="EMBL" id="MIKB01000014">
    <property type="protein sequence ID" value="OEG16008.1"/>
    <property type="molecule type" value="Genomic_DNA"/>
</dbReference>
<dbReference type="NCBIfam" id="TIGR03695">
    <property type="entry name" value="menH_SHCHC"/>
    <property type="match status" value="1"/>
</dbReference>
<dbReference type="UniPathway" id="UPA00079"/>
<dbReference type="Gene3D" id="3.40.50.1820">
    <property type="entry name" value="alpha/beta hydrolase"/>
    <property type="match status" value="1"/>
</dbReference>
<name>A0A1E5GTJ5_9ENTE</name>
<evidence type="ECO:0000313" key="5">
    <source>
        <dbReference type="EMBL" id="OEG16008.1"/>
    </source>
</evidence>
<dbReference type="PRINTS" id="PR00111">
    <property type="entry name" value="ABHYDROLASE"/>
</dbReference>
<sequence length="274" mass="31268">MKININGVNYYYEWLSPYEADRLTLVCFHGFTGTSDTFIPTFQKEQDINILAIDLIGHGQTDCYVHPYRYQLDCLCQDIALLTENLGIFQFALLGYSMGARAALGFTCLFPQKVLQLILESGSPGLESKTERMARKRSDEDLAGFIMSRPIEEFVDKWERLSLFDSQKRLPIQTKKTLRQERLSQRPYGLACSLWYMGTGVQPDFWSALANIDIPILLIVGELDPKFQQIAQKMKTKHPVIDIEIVSGAGHCIHLEKPQVFEEVVLTFLSRFTG</sequence>
<comment type="similarity">
    <text evidence="3">Belongs to the AB hydrolase superfamily. MenH family.</text>
</comment>
<dbReference type="PRINTS" id="PR00412">
    <property type="entry name" value="EPOXHYDRLASE"/>
</dbReference>
<comment type="catalytic activity">
    <reaction evidence="3">
        <text>5-enolpyruvoyl-6-hydroxy-2-succinyl-cyclohex-3-ene-1-carboxylate = (1R,6R)-6-hydroxy-2-succinyl-cyclohexa-2,4-diene-1-carboxylate + pyruvate</text>
        <dbReference type="Rhea" id="RHEA:25597"/>
        <dbReference type="ChEBI" id="CHEBI:15361"/>
        <dbReference type="ChEBI" id="CHEBI:58689"/>
        <dbReference type="ChEBI" id="CHEBI:58818"/>
        <dbReference type="EC" id="4.2.99.20"/>
    </reaction>
</comment>
<gene>
    <name evidence="3" type="primary">menH</name>
    <name evidence="5" type="ORF">BCR23_07625</name>
</gene>
<dbReference type="HAMAP" id="MF_01660">
    <property type="entry name" value="MenH"/>
    <property type="match status" value="1"/>
</dbReference>
<evidence type="ECO:0000259" key="4">
    <source>
        <dbReference type="Pfam" id="PF00561"/>
    </source>
</evidence>
<dbReference type="Proteomes" id="UP000094764">
    <property type="component" value="Unassembled WGS sequence"/>
</dbReference>
<protein>
    <recommendedName>
        <fullName evidence="3">Putative 2-succinyl-6-hydroxy-2,4-cyclohexadiene-1-carboxylate synthase</fullName>
        <shortName evidence="3">SHCHC synthase</shortName>
        <ecNumber evidence="3">4.2.99.20</ecNumber>
    </recommendedName>
</protein>
<evidence type="ECO:0000256" key="1">
    <source>
        <dbReference type="ARBA" id="ARBA00022428"/>
    </source>
</evidence>
<dbReference type="SUPFAM" id="SSF53474">
    <property type="entry name" value="alpha/beta-Hydrolases"/>
    <property type="match status" value="1"/>
</dbReference>
<proteinExistence type="inferred from homology"/>
<accession>A0A1E5GTJ5</accession>
<dbReference type="PANTHER" id="PTHR42916">
    <property type="entry name" value="2-SUCCINYL-5-ENOLPYRUVYL-6-HYDROXY-3-CYCLOHEXENE-1-CARBOXYLATE SYNTHASE"/>
    <property type="match status" value="1"/>
</dbReference>
<dbReference type="InterPro" id="IPR000073">
    <property type="entry name" value="AB_hydrolase_1"/>
</dbReference>